<keyword evidence="8" id="KW-1185">Reference proteome</keyword>
<evidence type="ECO:0000313" key="7">
    <source>
        <dbReference type="EMBL" id="BBE42131.1"/>
    </source>
</evidence>
<comment type="cofactor">
    <cofactor evidence="1">
        <name>Zn(2+)</name>
        <dbReference type="ChEBI" id="CHEBI:29105"/>
    </cofactor>
</comment>
<dbReference type="Gene3D" id="3.90.180.10">
    <property type="entry name" value="Medium-chain alcohol dehydrogenases, catalytic domain"/>
    <property type="match status" value="1"/>
</dbReference>
<sequence length="311" mass="33594">MIEEFGRDLRMEDVEMEPGPGEVPVEVRASGICGRDLVVWRGGFRNLRPPLIPGHEVFGELDGRPVGVFGAITCGTCRYCRSGKENLCESLTFLGEGRPGGYAEVVDVPLGNVFDLPDSDYPRYAAAACPLATAIHSSRIAGIREGERVLVTGAGGGVGIHAIQYLRAIGAKVISATSEGKVDVVSRYSDQVVTGREFSRDVREVDAVLEIVGSDTVNESLRSLRREGRLVLVGNVGGRSIELVRPAMSIMREHAILGSAAFTKSEYLEAVRMIHEGMIEPHYRTYPLEGVNDAYRDVAGGRIVGRAVLVP</sequence>
<evidence type="ECO:0000256" key="3">
    <source>
        <dbReference type="ARBA" id="ARBA00022723"/>
    </source>
</evidence>
<feature type="domain" description="Enoyl reductase (ER)" evidence="6">
    <location>
        <begin position="6"/>
        <end position="309"/>
    </location>
</feature>
<dbReference type="EC" id="1.1.1.1" evidence="7"/>
<gene>
    <name evidence="7" type="ORF">NAS2_0742</name>
</gene>
<protein>
    <submittedName>
        <fullName evidence="7">Alcohol dehydrogenase</fullName>
        <ecNumber evidence="7">1.1.1.1</ecNumber>
    </submittedName>
</protein>
<dbReference type="InterPro" id="IPR013154">
    <property type="entry name" value="ADH-like_N"/>
</dbReference>
<evidence type="ECO:0000256" key="1">
    <source>
        <dbReference type="ARBA" id="ARBA00001947"/>
    </source>
</evidence>
<comment type="similarity">
    <text evidence="2">Belongs to the zinc-containing alcohol dehydrogenase family.</text>
</comment>
<dbReference type="EMBL" id="AP018732">
    <property type="protein sequence ID" value="BBE42131.1"/>
    <property type="molecule type" value="Genomic_DNA"/>
</dbReference>
<dbReference type="SMART" id="SM00829">
    <property type="entry name" value="PKS_ER"/>
    <property type="match status" value="1"/>
</dbReference>
<accession>A0A4P2VDA5</accession>
<dbReference type="InterPro" id="IPR020843">
    <property type="entry name" value="ER"/>
</dbReference>
<dbReference type="InterPro" id="IPR036291">
    <property type="entry name" value="NAD(P)-bd_dom_sf"/>
</dbReference>
<dbReference type="PANTHER" id="PTHR42940">
    <property type="entry name" value="ALCOHOL DEHYDROGENASE 1-RELATED"/>
    <property type="match status" value="1"/>
</dbReference>
<dbReference type="PROSITE" id="PS01162">
    <property type="entry name" value="QOR_ZETA_CRYSTAL"/>
    <property type="match status" value="1"/>
</dbReference>
<dbReference type="InterPro" id="IPR002364">
    <property type="entry name" value="Quin_OxRdtase/zeta-crystal_CS"/>
</dbReference>
<evidence type="ECO:0000313" key="8">
    <source>
        <dbReference type="Proteomes" id="UP000509448"/>
    </source>
</evidence>
<dbReference type="Pfam" id="PF00107">
    <property type="entry name" value="ADH_zinc_N"/>
    <property type="match status" value="1"/>
</dbReference>
<dbReference type="Pfam" id="PF08240">
    <property type="entry name" value="ADH_N"/>
    <property type="match status" value="1"/>
</dbReference>
<evidence type="ECO:0000256" key="2">
    <source>
        <dbReference type="ARBA" id="ARBA00008072"/>
    </source>
</evidence>
<evidence type="ECO:0000259" key="6">
    <source>
        <dbReference type="SMART" id="SM00829"/>
    </source>
</evidence>
<keyword evidence="5 7" id="KW-0560">Oxidoreductase</keyword>
<keyword evidence="4" id="KW-0862">Zinc</keyword>
<keyword evidence="3" id="KW-0479">Metal-binding</keyword>
<proteinExistence type="inferred from homology"/>
<dbReference type="GO" id="GO:0008270">
    <property type="term" value="F:zinc ion binding"/>
    <property type="evidence" value="ECO:0007669"/>
    <property type="project" value="InterPro"/>
</dbReference>
<dbReference type="KEGG" id="ccai:NAS2_0742"/>
<dbReference type="Proteomes" id="UP000509448">
    <property type="component" value="Chromosome"/>
</dbReference>
<dbReference type="SUPFAM" id="SSF50129">
    <property type="entry name" value="GroES-like"/>
    <property type="match status" value="1"/>
</dbReference>
<name>A0A4P2VDA5_9ARCH</name>
<dbReference type="GO" id="GO:0005737">
    <property type="term" value="C:cytoplasm"/>
    <property type="evidence" value="ECO:0007669"/>
    <property type="project" value="TreeGrafter"/>
</dbReference>
<dbReference type="InterPro" id="IPR013149">
    <property type="entry name" value="ADH-like_C"/>
</dbReference>
<evidence type="ECO:0000256" key="5">
    <source>
        <dbReference type="ARBA" id="ARBA00023002"/>
    </source>
</evidence>
<dbReference type="SUPFAM" id="SSF51735">
    <property type="entry name" value="NAD(P)-binding Rossmann-fold domains"/>
    <property type="match status" value="1"/>
</dbReference>
<dbReference type="InterPro" id="IPR011032">
    <property type="entry name" value="GroES-like_sf"/>
</dbReference>
<dbReference type="GO" id="GO:0004022">
    <property type="term" value="F:alcohol dehydrogenase (NAD+) activity"/>
    <property type="evidence" value="ECO:0007669"/>
    <property type="project" value="UniProtKB-EC"/>
</dbReference>
<dbReference type="AlphaFoldDB" id="A0A4P2VDA5"/>
<organism evidence="7 8">
    <name type="scientific">Conexivisphaera calida</name>
    <dbReference type="NCBI Taxonomy" id="1874277"/>
    <lineage>
        <taxon>Archaea</taxon>
        <taxon>Nitrososphaerota</taxon>
        <taxon>Conexivisphaeria</taxon>
        <taxon>Conexivisphaerales</taxon>
        <taxon>Conexivisphaeraceae</taxon>
        <taxon>Conexivisphaera</taxon>
    </lineage>
</organism>
<reference evidence="7 8" key="1">
    <citation type="journal article" date="2019" name="ISME J.">
        <title>Isolation and characterization of a thermophilic sulfur- and iron-reducing thaumarchaeote from a terrestrial acidic hot spring.</title>
        <authorList>
            <person name="Kato S."/>
            <person name="Itoh T."/>
            <person name="Yuki M."/>
            <person name="Nagamori M."/>
            <person name="Ohnishi M."/>
            <person name="Uematsu K."/>
            <person name="Suzuki K."/>
            <person name="Takashina T."/>
            <person name="Ohkuma M."/>
        </authorList>
    </citation>
    <scope>NUCLEOTIDE SEQUENCE [LARGE SCALE GENOMIC DNA]</scope>
    <source>
        <strain evidence="7 8">NAS-02</strain>
    </source>
</reference>
<evidence type="ECO:0000256" key="4">
    <source>
        <dbReference type="ARBA" id="ARBA00022833"/>
    </source>
</evidence>
<dbReference type="PANTHER" id="PTHR42940:SF8">
    <property type="entry name" value="VACUOLAR PROTEIN SORTING-ASSOCIATED PROTEIN 11"/>
    <property type="match status" value="1"/>
</dbReference>